<dbReference type="Proteomes" id="UP001153712">
    <property type="component" value="Chromosome 9"/>
</dbReference>
<feature type="compositionally biased region" description="Basic residues" evidence="1">
    <location>
        <begin position="383"/>
        <end position="393"/>
    </location>
</feature>
<feature type="region of interest" description="Disordered" evidence="1">
    <location>
        <begin position="462"/>
        <end position="491"/>
    </location>
</feature>
<feature type="compositionally biased region" description="Polar residues" evidence="1">
    <location>
        <begin position="10"/>
        <end position="23"/>
    </location>
</feature>
<reference evidence="2" key="1">
    <citation type="submission" date="2022-01" db="EMBL/GenBank/DDBJ databases">
        <authorList>
            <person name="King R."/>
        </authorList>
    </citation>
    <scope>NUCLEOTIDE SEQUENCE</scope>
</reference>
<feature type="region of interest" description="Disordered" evidence="1">
    <location>
        <begin position="372"/>
        <end position="411"/>
    </location>
</feature>
<dbReference type="EMBL" id="OU900102">
    <property type="protein sequence ID" value="CAG9865156.1"/>
    <property type="molecule type" value="Genomic_DNA"/>
</dbReference>
<feature type="region of interest" description="Disordered" evidence="1">
    <location>
        <begin position="1"/>
        <end position="35"/>
    </location>
</feature>
<protein>
    <recommendedName>
        <fullName evidence="4">Ribosomal protein L1</fullName>
    </recommendedName>
</protein>
<dbReference type="InterPro" id="IPR016095">
    <property type="entry name" value="Ribosomal_uL1_3-a/b-sand"/>
</dbReference>
<dbReference type="Gene3D" id="3.40.50.790">
    <property type="match status" value="1"/>
</dbReference>
<dbReference type="InterPro" id="IPR023674">
    <property type="entry name" value="Ribosomal_uL1-like"/>
</dbReference>
<dbReference type="SUPFAM" id="SSF56808">
    <property type="entry name" value="Ribosomal protein L1"/>
    <property type="match status" value="1"/>
</dbReference>
<dbReference type="AlphaFoldDB" id="A0A9N9U229"/>
<evidence type="ECO:0000256" key="1">
    <source>
        <dbReference type="SAM" id="MobiDB-lite"/>
    </source>
</evidence>
<name>A0A9N9U229_PHYSR</name>
<evidence type="ECO:0000313" key="2">
    <source>
        <dbReference type="EMBL" id="CAG9865156.1"/>
    </source>
</evidence>
<evidence type="ECO:0000313" key="3">
    <source>
        <dbReference type="Proteomes" id="UP001153712"/>
    </source>
</evidence>
<dbReference type="Pfam" id="PF00687">
    <property type="entry name" value="Ribosomal_L1"/>
    <property type="match status" value="1"/>
</dbReference>
<gene>
    <name evidence="2" type="ORF">PHYEVI_LOCUS11400</name>
</gene>
<sequence>MGKIKKDSNISKSTRGTLLSIKSPTLRKKSSSKIPAATKLKNKSKIANLVISNLSEETDKIVNIKRKNDKQSEPRNASFENQFNIKLANVKNAVEGVIKLHTNNPKVKNNLFEEEAFGISLMVNCHKIPNGKQKLLRIPLKHSLLTPDSDVCLIVSEVKDIGNKEHDKHIAHYEKLLADKGVENIKKIITVHELKTEYETFEQKQRLADLYDSFLVCGKVSGKVVKWCGKIFYKKRKVPTPVKLNAKNLKEHIDVQLSKSFFHIHLKGDCYFADIGTSHMDAPKIVENFVSAVEFLDKEFPGGFQNIKGLHVKSVRAASIPVYVSVANPKDIPEVRTHPKNSFALKPVKGEVTTVLDAEVLVKPSGRVRVLRENQSEGNKPAKLGRKKLKTKAKKEQVKKEESSVETKKIKKEQNHVKVEVTLPKKRGASGKEQTDENAAKKKKIAVKDELTEVKKVKKIKKEPENKKVKSNENKIKNNTKKVQHLGQTITIKEVSTPEKITTGAAKAKKIKKPKKTKK</sequence>
<accession>A0A9N9U229</accession>
<dbReference type="OrthoDB" id="10251727at2759"/>
<feature type="compositionally biased region" description="Basic and acidic residues" evidence="1">
    <location>
        <begin position="394"/>
        <end position="411"/>
    </location>
</feature>
<keyword evidence="3" id="KW-1185">Reference proteome</keyword>
<dbReference type="CDD" id="cd00403">
    <property type="entry name" value="Ribosomal_L1"/>
    <property type="match status" value="1"/>
</dbReference>
<organism evidence="2 3">
    <name type="scientific">Phyllotreta striolata</name>
    <name type="common">Striped flea beetle</name>
    <name type="synonym">Crioceris striolata</name>
    <dbReference type="NCBI Taxonomy" id="444603"/>
    <lineage>
        <taxon>Eukaryota</taxon>
        <taxon>Metazoa</taxon>
        <taxon>Ecdysozoa</taxon>
        <taxon>Arthropoda</taxon>
        <taxon>Hexapoda</taxon>
        <taxon>Insecta</taxon>
        <taxon>Pterygota</taxon>
        <taxon>Neoptera</taxon>
        <taxon>Endopterygota</taxon>
        <taxon>Coleoptera</taxon>
        <taxon>Polyphaga</taxon>
        <taxon>Cucujiformia</taxon>
        <taxon>Chrysomeloidea</taxon>
        <taxon>Chrysomelidae</taxon>
        <taxon>Galerucinae</taxon>
        <taxon>Alticini</taxon>
        <taxon>Phyllotreta</taxon>
    </lineage>
</organism>
<proteinExistence type="predicted"/>
<evidence type="ECO:0008006" key="4">
    <source>
        <dbReference type="Google" id="ProtNLM"/>
    </source>
</evidence>
<feature type="compositionally biased region" description="Basic and acidic residues" evidence="1">
    <location>
        <begin position="462"/>
        <end position="476"/>
    </location>
</feature>
<dbReference type="InterPro" id="IPR028364">
    <property type="entry name" value="Ribosomal_uL1/biogenesis"/>
</dbReference>